<evidence type="ECO:0000313" key="3">
    <source>
        <dbReference type="Proteomes" id="UP000254925"/>
    </source>
</evidence>
<keyword evidence="3" id="KW-1185">Reference proteome</keyword>
<accession>A0A370HK49</accession>
<name>A0A370HK49_9HYPH</name>
<feature type="compositionally biased region" description="Low complexity" evidence="1">
    <location>
        <begin position="46"/>
        <end position="60"/>
    </location>
</feature>
<protein>
    <submittedName>
        <fullName evidence="2">Uncharacterized protein</fullName>
    </submittedName>
</protein>
<dbReference type="Proteomes" id="UP000254925">
    <property type="component" value="Unassembled WGS sequence"/>
</dbReference>
<proteinExistence type="predicted"/>
<reference evidence="2 3" key="1">
    <citation type="submission" date="2018-07" db="EMBL/GenBank/DDBJ databases">
        <title>Genomic Encyclopedia of Type Strains, Phase IV (KMG-IV): sequencing the most valuable type-strain genomes for metagenomic binning, comparative biology and taxonomic classification.</title>
        <authorList>
            <person name="Goeker M."/>
        </authorList>
    </citation>
    <scope>NUCLEOTIDE SEQUENCE [LARGE SCALE GENOMIC DNA]</scope>
    <source>
        <strain evidence="2 3">DSM 14364</strain>
    </source>
</reference>
<dbReference type="EMBL" id="QQBB01000005">
    <property type="protein sequence ID" value="RDI58889.1"/>
    <property type="molecule type" value="Genomic_DNA"/>
</dbReference>
<dbReference type="AlphaFoldDB" id="A0A370HK49"/>
<feature type="compositionally biased region" description="Basic and acidic residues" evidence="1">
    <location>
        <begin position="1"/>
        <end position="44"/>
    </location>
</feature>
<feature type="region of interest" description="Disordered" evidence="1">
    <location>
        <begin position="1"/>
        <end position="60"/>
    </location>
</feature>
<gene>
    <name evidence="2" type="ORF">DES45_105415</name>
</gene>
<organism evidence="2 3">
    <name type="scientific">Microvirga subterranea</name>
    <dbReference type="NCBI Taxonomy" id="186651"/>
    <lineage>
        <taxon>Bacteria</taxon>
        <taxon>Pseudomonadati</taxon>
        <taxon>Pseudomonadota</taxon>
        <taxon>Alphaproteobacteria</taxon>
        <taxon>Hyphomicrobiales</taxon>
        <taxon>Methylobacteriaceae</taxon>
        <taxon>Microvirga</taxon>
    </lineage>
</organism>
<evidence type="ECO:0000313" key="2">
    <source>
        <dbReference type="EMBL" id="RDI58889.1"/>
    </source>
</evidence>
<dbReference type="RefSeq" id="WP_147282417.1">
    <property type="nucleotide sequence ID" value="NZ_QQBB01000005.1"/>
</dbReference>
<sequence length="60" mass="6714">MCYDRRSFASDSRKAADMEQSKRKETKRTETVETLLRDAREGATKESPAPAPSREAAPAK</sequence>
<evidence type="ECO:0000256" key="1">
    <source>
        <dbReference type="SAM" id="MobiDB-lite"/>
    </source>
</evidence>
<comment type="caution">
    <text evidence="2">The sequence shown here is derived from an EMBL/GenBank/DDBJ whole genome shotgun (WGS) entry which is preliminary data.</text>
</comment>